<dbReference type="CDD" id="cd09864">
    <property type="entry name" value="PIN_Fcf1-like"/>
    <property type="match status" value="1"/>
</dbReference>
<dbReference type="Pfam" id="PF04900">
    <property type="entry name" value="Fcf1"/>
    <property type="match status" value="1"/>
</dbReference>
<dbReference type="GO" id="GO:0032040">
    <property type="term" value="C:small-subunit processome"/>
    <property type="evidence" value="ECO:0007669"/>
    <property type="project" value="InterPro"/>
</dbReference>
<feature type="compositionally biased region" description="Basic and acidic residues" evidence="6">
    <location>
        <begin position="15"/>
        <end position="30"/>
    </location>
</feature>
<evidence type="ECO:0000313" key="9">
    <source>
        <dbReference type="Proteomes" id="UP000095605"/>
    </source>
</evidence>
<comment type="caution">
    <text evidence="8">The sequence shown here is derived from an EMBL/GenBank/DDBJ whole genome shotgun (WGS) entry which is preliminary data.</text>
</comment>
<comment type="subcellular location">
    <subcellularLocation>
        <location evidence="1">Nucleus</location>
        <location evidence="1">Nucleolus</location>
    </subcellularLocation>
</comment>
<evidence type="ECO:0000256" key="2">
    <source>
        <dbReference type="ARBA" id="ARBA00022517"/>
    </source>
</evidence>
<dbReference type="GO" id="GO:0042274">
    <property type="term" value="P:ribosomal small subunit biogenesis"/>
    <property type="evidence" value="ECO:0007669"/>
    <property type="project" value="UniProtKB-ARBA"/>
</dbReference>
<evidence type="ECO:0000256" key="3">
    <source>
        <dbReference type="ARBA" id="ARBA00022552"/>
    </source>
</evidence>
<evidence type="ECO:0000259" key="7">
    <source>
        <dbReference type="SMART" id="SM00670"/>
    </source>
</evidence>
<dbReference type="OrthoDB" id="76105at2759"/>
<evidence type="ECO:0000256" key="6">
    <source>
        <dbReference type="SAM" id="MobiDB-lite"/>
    </source>
</evidence>
<dbReference type="GO" id="GO:0006364">
    <property type="term" value="P:rRNA processing"/>
    <property type="evidence" value="ECO:0007669"/>
    <property type="project" value="UniProtKB-KW"/>
</dbReference>
<keyword evidence="2" id="KW-0690">Ribosome biogenesis</keyword>
<keyword evidence="4" id="KW-0539">Nucleus</keyword>
<dbReference type="InterPro" id="IPR029060">
    <property type="entry name" value="PIN-like_dom_sf"/>
</dbReference>
<sequence>MGKQRKTRKFSVMKKTVDHQKALKEQELKKKNPNNKTNDPELTKNIPQVSSALFFQYNSAIKPPYQVLVDTNFFNFSIQKKIDIVKGMMDCLYAKCIPIVTDCVLAELEKLGSKYRIALKLAKDPRLKKLKCTHKGTYADDCLVNRVLQHKCFIVATNDAALKVRIRKIPGVPLMSVGGKKYVIEKLPDVF</sequence>
<dbReference type="InterPro" id="IPR006984">
    <property type="entry name" value="Fcf1/UTP23"/>
</dbReference>
<dbReference type="InterPro" id="IPR002716">
    <property type="entry name" value="PIN_dom"/>
</dbReference>
<feature type="compositionally biased region" description="Basic residues" evidence="6">
    <location>
        <begin position="1"/>
        <end position="12"/>
    </location>
</feature>
<evidence type="ECO:0000256" key="1">
    <source>
        <dbReference type="ARBA" id="ARBA00004604"/>
    </source>
</evidence>
<evidence type="ECO:0000313" key="8">
    <source>
        <dbReference type="EMBL" id="OEJ83389.1"/>
    </source>
</evidence>
<protein>
    <submittedName>
        <fullName evidence="8">rRNA-processing protein FCF1</fullName>
    </submittedName>
</protein>
<dbReference type="Gene3D" id="3.40.50.1010">
    <property type="entry name" value="5'-nuclease"/>
    <property type="match status" value="1"/>
</dbReference>
<feature type="region of interest" description="Disordered" evidence="6">
    <location>
        <begin position="1"/>
        <end position="43"/>
    </location>
</feature>
<reference evidence="9" key="1">
    <citation type="journal article" date="2016" name="Genome Announc.">
        <title>Genome sequences of three species of Hanseniaspora isolated from spontaneous wine fermentations.</title>
        <authorList>
            <person name="Sternes P.R."/>
            <person name="Lee D."/>
            <person name="Kutyna D.R."/>
            <person name="Borneman A.R."/>
        </authorList>
    </citation>
    <scope>NUCLEOTIDE SEQUENCE [LARGE SCALE GENOMIC DNA]</scope>
    <source>
        <strain evidence="9">AWRI3578</strain>
    </source>
</reference>
<dbReference type="Proteomes" id="UP000095605">
    <property type="component" value="Unassembled WGS sequence"/>
</dbReference>
<evidence type="ECO:0000256" key="4">
    <source>
        <dbReference type="ARBA" id="ARBA00023242"/>
    </source>
</evidence>
<dbReference type="SMART" id="SM00670">
    <property type="entry name" value="PINc"/>
    <property type="match status" value="1"/>
</dbReference>
<evidence type="ECO:0000256" key="5">
    <source>
        <dbReference type="ARBA" id="ARBA00024026"/>
    </source>
</evidence>
<dbReference type="GO" id="GO:0004540">
    <property type="term" value="F:RNA nuclease activity"/>
    <property type="evidence" value="ECO:0007669"/>
    <property type="project" value="UniProtKB-ARBA"/>
</dbReference>
<keyword evidence="3" id="KW-0698">rRNA processing</keyword>
<gene>
    <name evidence="8" type="ORF">AWRI3578_g2914</name>
</gene>
<organism evidence="8 9">
    <name type="scientific">Hanseniaspora opuntiae</name>
    <dbReference type="NCBI Taxonomy" id="211096"/>
    <lineage>
        <taxon>Eukaryota</taxon>
        <taxon>Fungi</taxon>
        <taxon>Dikarya</taxon>
        <taxon>Ascomycota</taxon>
        <taxon>Saccharomycotina</taxon>
        <taxon>Saccharomycetes</taxon>
        <taxon>Saccharomycodales</taxon>
        <taxon>Saccharomycodaceae</taxon>
        <taxon>Hanseniaspora</taxon>
    </lineage>
</organism>
<dbReference type="EMBL" id="LPNL01000007">
    <property type="protein sequence ID" value="OEJ83389.1"/>
    <property type="molecule type" value="Genomic_DNA"/>
</dbReference>
<keyword evidence="9" id="KW-1185">Reference proteome</keyword>
<proteinExistence type="inferred from homology"/>
<feature type="domain" description="PIN" evidence="7">
    <location>
        <begin position="65"/>
        <end position="164"/>
    </location>
</feature>
<dbReference type="InterPro" id="IPR037503">
    <property type="entry name" value="Fcf1_PIN"/>
</dbReference>
<accession>A0A1E5R8Z4</accession>
<dbReference type="AlphaFoldDB" id="A0A1E5R8Z4"/>
<dbReference type="FunFam" id="3.40.50.1010:FF:000004">
    <property type="entry name" value="rRNA-processing protein FCF1 homolog"/>
    <property type="match status" value="1"/>
</dbReference>
<dbReference type="PANTHER" id="PTHR12416">
    <property type="entry name" value="RRNA-PROCESSING PROTEIN UTP23 HOMOLOG"/>
    <property type="match status" value="1"/>
</dbReference>
<comment type="similarity">
    <text evidence="5">Belongs to the UTP23/FCF1 family. FCF1 subfamily.</text>
</comment>
<name>A0A1E5R8Z4_9ASCO</name>
<dbReference type="SUPFAM" id="SSF88723">
    <property type="entry name" value="PIN domain-like"/>
    <property type="match status" value="1"/>
</dbReference>